<evidence type="ECO:0000313" key="1">
    <source>
        <dbReference type="EMBL" id="PJZ04126.1"/>
    </source>
</evidence>
<dbReference type="EMBL" id="PIQI01000025">
    <property type="protein sequence ID" value="PJZ04126.1"/>
    <property type="molecule type" value="Genomic_DNA"/>
</dbReference>
<accession>A0A2M9W997</accession>
<protein>
    <submittedName>
        <fullName evidence="1">Uncharacterized protein</fullName>
    </submittedName>
</protein>
<name>A0A2M9W997_9GAMM</name>
<sequence>MISDDRLRYLAHDPDGNGQEAAEMALEILRLRRALGAPWAIVEPLGEKYVGDGNAAMIWPAHLAGHGDVYLYRVEEASFTALLNV</sequence>
<dbReference type="AlphaFoldDB" id="A0A2M9W997"/>
<dbReference type="OrthoDB" id="6540746at2"/>
<dbReference type="Proteomes" id="UP000232062">
    <property type="component" value="Unassembled WGS sequence"/>
</dbReference>
<gene>
    <name evidence="1" type="ORF">PRCB_17780</name>
</gene>
<comment type="caution">
    <text evidence="1">The sequence shown here is derived from an EMBL/GenBank/DDBJ whole genome shotgun (WGS) entry which is preliminary data.</text>
</comment>
<reference evidence="1 2" key="1">
    <citation type="submission" date="2017-11" db="EMBL/GenBank/DDBJ databases">
        <title>The genome sequence of Pantoea rodasii DSM 26611.</title>
        <authorList>
            <person name="Gao J."/>
            <person name="Mao X."/>
            <person name="Sun J."/>
        </authorList>
    </citation>
    <scope>NUCLEOTIDE SEQUENCE [LARGE SCALE GENOMIC DNA]</scope>
    <source>
        <strain evidence="1 2">DSM 26611</strain>
    </source>
</reference>
<organism evidence="1 2">
    <name type="scientific">Pantoea rodasii</name>
    <dbReference type="NCBI Taxonomy" id="1076549"/>
    <lineage>
        <taxon>Bacteria</taxon>
        <taxon>Pseudomonadati</taxon>
        <taxon>Pseudomonadota</taxon>
        <taxon>Gammaproteobacteria</taxon>
        <taxon>Enterobacterales</taxon>
        <taxon>Erwiniaceae</taxon>
        <taxon>Pantoea</taxon>
    </lineage>
</organism>
<keyword evidence="2" id="KW-1185">Reference proteome</keyword>
<proteinExistence type="predicted"/>
<evidence type="ECO:0000313" key="2">
    <source>
        <dbReference type="Proteomes" id="UP000232062"/>
    </source>
</evidence>